<dbReference type="InterPro" id="IPR029045">
    <property type="entry name" value="ClpP/crotonase-like_dom_sf"/>
</dbReference>
<reference evidence="8 9" key="1">
    <citation type="submission" date="2019-08" db="EMBL/GenBank/DDBJ databases">
        <title>Plasmid- and chromosome-located mcr-3 in mcr-1-positive Escherichia coli from diseased swine, Taiwan.</title>
        <authorList>
            <person name="Hsu C.-Y."/>
            <person name="Huang W.-C."/>
            <person name="Lauderdale T.-L."/>
        </authorList>
    </citation>
    <scope>NUCLEOTIDE SEQUENCE [LARGE SCALE GENOMIC DNA]</scope>
    <source>
        <strain evidence="8 9">NCYU-26-73</strain>
    </source>
</reference>
<protein>
    <recommendedName>
        <fullName evidence="6">ATP-dependent Clp protease proteolytic subunit</fullName>
    </recommendedName>
</protein>
<dbReference type="GO" id="GO:0051117">
    <property type="term" value="F:ATPase binding"/>
    <property type="evidence" value="ECO:0007669"/>
    <property type="project" value="TreeGrafter"/>
</dbReference>
<dbReference type="Gene3D" id="3.90.226.10">
    <property type="entry name" value="2-enoyl-CoA Hydratase, Chain A, domain 1"/>
    <property type="match status" value="1"/>
</dbReference>
<keyword evidence="4" id="KW-0378">Hydrolase</keyword>
<evidence type="ECO:0000256" key="3">
    <source>
        <dbReference type="ARBA" id="ARBA00022670"/>
    </source>
</evidence>
<accession>A0A5B9AJT7</accession>
<proteinExistence type="inferred from homology"/>
<dbReference type="GO" id="GO:0006515">
    <property type="term" value="P:protein quality control for misfolded or incompletely synthesized proteins"/>
    <property type="evidence" value="ECO:0007669"/>
    <property type="project" value="TreeGrafter"/>
</dbReference>
<dbReference type="Pfam" id="PF00574">
    <property type="entry name" value="CLP_protease"/>
    <property type="match status" value="1"/>
</dbReference>
<dbReference type="NCBIfam" id="NF045540">
    <property type="entry name" value="scaf_prot_MCP1"/>
    <property type="match status" value="1"/>
</dbReference>
<dbReference type="AlphaFoldDB" id="A0A5B9AJT7"/>
<organism evidence="8 9">
    <name type="scientific">Escherichia coli</name>
    <dbReference type="NCBI Taxonomy" id="562"/>
    <lineage>
        <taxon>Bacteria</taxon>
        <taxon>Pseudomonadati</taxon>
        <taxon>Pseudomonadota</taxon>
        <taxon>Gammaproteobacteria</taxon>
        <taxon>Enterobacterales</taxon>
        <taxon>Enterobacteriaceae</taxon>
        <taxon>Escherichia</taxon>
    </lineage>
</organism>
<dbReference type="CDD" id="cd07016">
    <property type="entry name" value="S14_ClpP_1"/>
    <property type="match status" value="1"/>
</dbReference>
<gene>
    <name evidence="8" type="ORF">FTV93_05490</name>
</gene>
<dbReference type="EMBL" id="CP042615">
    <property type="protein sequence ID" value="QED73667.1"/>
    <property type="molecule type" value="Genomic_DNA"/>
</dbReference>
<dbReference type="GO" id="GO:0004176">
    <property type="term" value="F:ATP-dependent peptidase activity"/>
    <property type="evidence" value="ECO:0007669"/>
    <property type="project" value="InterPro"/>
</dbReference>
<dbReference type="Proteomes" id="UP000321299">
    <property type="component" value="Chromosome"/>
</dbReference>
<dbReference type="PANTHER" id="PTHR10381">
    <property type="entry name" value="ATP-DEPENDENT CLP PROTEASE PROTEOLYTIC SUBUNIT"/>
    <property type="match status" value="1"/>
</dbReference>
<evidence type="ECO:0000256" key="2">
    <source>
        <dbReference type="ARBA" id="ARBA00022490"/>
    </source>
</evidence>
<name>A0A5B9AJT7_ECOLX</name>
<keyword evidence="2" id="KW-0963">Cytoplasm</keyword>
<evidence type="ECO:0000313" key="8">
    <source>
        <dbReference type="EMBL" id="QED73667.1"/>
    </source>
</evidence>
<sequence length="675" mass="73552">MPQRNDRSRSTPTTSPKNNSRFRMQAGHQSDADIYIYDEIGFWGVTAKQFISDLNALGDITHINLHINSPGGDVFEGIAIFNALKTHGASITVYVDGVAASMASVIAMVGNPVIMPENTFMMIHKPFGFTGGDAEDMRTYADLLDKVEAVLLPAYAQKTGKTTDEIAAMLADETWMSGAECLAHGFADQVTPAVKAMACIQSKRTEEFKKMPESIRNMITPPRNSAPRVQDNESEASRTPVQAAAPVVDENSIRAQVLAEQKARVNGINDLFAMFGGRYQTLQAQCLADPECSLEQAREKLLNEMGRESTPSNKNTPAHIYAGNGNFVGDGIRRALMARAGFEKTERDNVYNGMTLREYARMSLTERGIGVSGYNPMQMVGAAFTHSTSDFGNILLDVANKAILQGWEDAPETYEQWTRKGQLSDFKIAHRVGMGGFSALRQVREGAEYKYVTTGDKQATIALAIYGELFSITRQAIINDDLNMLTDVPMKLGRAAKSTIADLVYAILTSNPKISTDNVSLFDKAKHANVLESAAMDVASLDKARQLMRVQKEGERHLNIRPAFVLVPTAMESVANQVIRSSSVKGADINAGIINPVKDFATVIAEPRLDDNSQTTFYPAASKGSDTIEVAYLNGVDTPYIDQMEGFSVDGVTTKVRIDAGVAPVDHRGLVKCTA</sequence>
<dbReference type="NCBIfam" id="NF045542">
    <property type="entry name" value="Clp_rel_HeadMat"/>
    <property type="match status" value="1"/>
</dbReference>
<dbReference type="PRINTS" id="PR00127">
    <property type="entry name" value="CLPPROTEASEP"/>
</dbReference>
<feature type="region of interest" description="Disordered" evidence="7">
    <location>
        <begin position="1"/>
        <end position="24"/>
    </location>
</feature>
<dbReference type="Pfam" id="PF25209">
    <property type="entry name" value="Phage_capsid_4"/>
    <property type="match status" value="1"/>
</dbReference>
<feature type="compositionally biased region" description="Polar residues" evidence="7">
    <location>
        <begin position="10"/>
        <end position="22"/>
    </location>
</feature>
<evidence type="ECO:0000256" key="1">
    <source>
        <dbReference type="ARBA" id="ARBA00007039"/>
    </source>
</evidence>
<reference evidence="8 9" key="2">
    <citation type="submission" date="2019-08" db="EMBL/GenBank/DDBJ databases">
        <authorList>
            <person name="Chen F.-J."/>
            <person name="Wu H.-C."/>
            <person name="Liao Y.-C."/>
            <person name="Kuo S.-C."/>
        </authorList>
    </citation>
    <scope>NUCLEOTIDE SEQUENCE [LARGE SCALE GENOMIC DNA]</scope>
    <source>
        <strain evidence="8 9">NCYU-26-73</strain>
    </source>
</reference>
<dbReference type="InterPro" id="IPR023562">
    <property type="entry name" value="ClpP/TepA"/>
</dbReference>
<evidence type="ECO:0000256" key="4">
    <source>
        <dbReference type="ARBA" id="ARBA00022801"/>
    </source>
</evidence>
<dbReference type="InterPro" id="IPR001907">
    <property type="entry name" value="ClpP"/>
</dbReference>
<evidence type="ECO:0000313" key="9">
    <source>
        <dbReference type="Proteomes" id="UP000321299"/>
    </source>
</evidence>
<keyword evidence="5" id="KW-0720">Serine protease</keyword>
<dbReference type="GO" id="GO:0004252">
    <property type="term" value="F:serine-type endopeptidase activity"/>
    <property type="evidence" value="ECO:0007669"/>
    <property type="project" value="InterPro"/>
</dbReference>
<feature type="region of interest" description="Disordered" evidence="7">
    <location>
        <begin position="217"/>
        <end position="243"/>
    </location>
</feature>
<keyword evidence="3 8" id="KW-0645">Protease</keyword>
<dbReference type="PANTHER" id="PTHR10381:SF70">
    <property type="entry name" value="ATP-DEPENDENT CLP PROTEASE PROTEOLYTIC SUBUNIT"/>
    <property type="match status" value="1"/>
</dbReference>
<evidence type="ECO:0000256" key="6">
    <source>
        <dbReference type="RuleBase" id="RU003567"/>
    </source>
</evidence>
<dbReference type="GO" id="GO:0009368">
    <property type="term" value="C:endopeptidase Clp complex"/>
    <property type="evidence" value="ECO:0007669"/>
    <property type="project" value="TreeGrafter"/>
</dbReference>
<comment type="similarity">
    <text evidence="1 6">Belongs to the peptidase S14 family.</text>
</comment>
<dbReference type="SUPFAM" id="SSF52096">
    <property type="entry name" value="ClpP/crotonase"/>
    <property type="match status" value="1"/>
</dbReference>
<evidence type="ECO:0000256" key="5">
    <source>
        <dbReference type="ARBA" id="ARBA00022825"/>
    </source>
</evidence>
<evidence type="ECO:0000256" key="7">
    <source>
        <dbReference type="SAM" id="MobiDB-lite"/>
    </source>
</evidence>